<proteinExistence type="predicted"/>
<evidence type="ECO:0000313" key="3">
    <source>
        <dbReference type="EMBL" id="UXI68697.1"/>
    </source>
</evidence>
<dbReference type="CDD" id="cd06259">
    <property type="entry name" value="YdcF-like"/>
    <property type="match status" value="1"/>
</dbReference>
<keyword evidence="1" id="KW-0472">Membrane</keyword>
<dbReference type="PANTHER" id="PTHR30336">
    <property type="entry name" value="INNER MEMBRANE PROTEIN, PROBABLE PERMEASE"/>
    <property type="match status" value="1"/>
</dbReference>
<dbReference type="EMBL" id="CP104694">
    <property type="protein sequence ID" value="UXI68697.1"/>
    <property type="molecule type" value="Genomic_DNA"/>
</dbReference>
<keyword evidence="1" id="KW-1133">Transmembrane helix</keyword>
<dbReference type="InterPro" id="IPR003848">
    <property type="entry name" value="DUF218"/>
</dbReference>
<evidence type="ECO:0000313" key="4">
    <source>
        <dbReference type="Proteomes" id="UP001064632"/>
    </source>
</evidence>
<dbReference type="RefSeq" id="WP_261695656.1">
    <property type="nucleotide sequence ID" value="NZ_CP104694.1"/>
</dbReference>
<keyword evidence="4" id="KW-1185">Reference proteome</keyword>
<dbReference type="Proteomes" id="UP001064632">
    <property type="component" value="Chromosome"/>
</dbReference>
<name>A0ABY6BLK8_9GAMM</name>
<feature type="domain" description="DUF218" evidence="2">
    <location>
        <begin position="67"/>
        <end position="199"/>
    </location>
</feature>
<gene>
    <name evidence="3" type="ORF">N4264_03325</name>
</gene>
<protein>
    <submittedName>
        <fullName evidence="3">YdcF family protein</fullName>
    </submittedName>
</protein>
<evidence type="ECO:0000256" key="1">
    <source>
        <dbReference type="SAM" id="Phobius"/>
    </source>
</evidence>
<organism evidence="3 4">
    <name type="scientific">Tahibacter amnicola</name>
    <dbReference type="NCBI Taxonomy" id="2976241"/>
    <lineage>
        <taxon>Bacteria</taxon>
        <taxon>Pseudomonadati</taxon>
        <taxon>Pseudomonadota</taxon>
        <taxon>Gammaproteobacteria</taxon>
        <taxon>Lysobacterales</taxon>
        <taxon>Rhodanobacteraceae</taxon>
        <taxon>Tahibacter</taxon>
    </lineage>
</organism>
<feature type="transmembrane region" description="Helical" evidence="1">
    <location>
        <begin position="26"/>
        <end position="48"/>
    </location>
</feature>
<dbReference type="PANTHER" id="PTHR30336:SF20">
    <property type="entry name" value="DUF218 DOMAIN-CONTAINING PROTEIN"/>
    <property type="match status" value="1"/>
</dbReference>
<evidence type="ECO:0000259" key="2">
    <source>
        <dbReference type="Pfam" id="PF02698"/>
    </source>
</evidence>
<dbReference type="InterPro" id="IPR051599">
    <property type="entry name" value="Cell_Envelope_Assoc"/>
</dbReference>
<dbReference type="Gene3D" id="3.40.50.620">
    <property type="entry name" value="HUPs"/>
    <property type="match status" value="1"/>
</dbReference>
<reference evidence="3" key="1">
    <citation type="submission" date="2022-09" db="EMBL/GenBank/DDBJ databases">
        <title>Tahibacter sp. nov., isolated from a fresh water.</title>
        <authorList>
            <person name="Baek J.H."/>
            <person name="Lee J.K."/>
            <person name="Kim J.M."/>
            <person name="Jeon C.O."/>
        </authorList>
    </citation>
    <scope>NUCLEOTIDE SEQUENCE</scope>
    <source>
        <strain evidence="3">W38</strain>
    </source>
</reference>
<keyword evidence="1" id="KW-0812">Transmembrane</keyword>
<dbReference type="Pfam" id="PF02698">
    <property type="entry name" value="DUF218"/>
    <property type="match status" value="1"/>
</dbReference>
<dbReference type="InterPro" id="IPR014729">
    <property type="entry name" value="Rossmann-like_a/b/a_fold"/>
</dbReference>
<sequence length="236" mass="25892">MIDDPQTDAAAPARPSRWKHLGNPDVWHSLLAAALACAATGGLLLLLYGLRAWRTARSAATAPVRAQVILVFGKRLVNAGPDADYVQRLCRAHALVQADPRRRVLLLGGTVDEGPTEAQAGLATLQQMGLPRHCQIECEDASIDTLENLRHARILLGADAGQPVALVSSRYHLERCRLLALSLGFDVEMIGAEAPWRPRLRDLGRLAMESGYCLWLEVGTRYARLIGHRRMLDRVS</sequence>
<accession>A0ABY6BLK8</accession>